<dbReference type="PANTHER" id="PTHR44688">
    <property type="entry name" value="DNA-BINDING TRANSCRIPTIONAL ACTIVATOR DEVR_DOSR"/>
    <property type="match status" value="1"/>
</dbReference>
<keyword evidence="2" id="KW-0238">DNA-binding</keyword>
<feature type="domain" description="HTH luxR-type" evidence="5">
    <location>
        <begin position="258"/>
        <end position="322"/>
    </location>
</feature>
<dbReference type="PANTHER" id="PTHR44688:SF16">
    <property type="entry name" value="DNA-BINDING TRANSCRIPTIONAL ACTIVATOR DEVR_DOSR"/>
    <property type="match status" value="1"/>
</dbReference>
<evidence type="ECO:0000259" key="5">
    <source>
        <dbReference type="PROSITE" id="PS50043"/>
    </source>
</evidence>
<organism evidence="6">
    <name type="scientific">hydrothermal vent metagenome</name>
    <dbReference type="NCBI Taxonomy" id="652676"/>
    <lineage>
        <taxon>unclassified sequences</taxon>
        <taxon>metagenomes</taxon>
        <taxon>ecological metagenomes</taxon>
    </lineage>
</organism>
<dbReference type="EMBL" id="UOEL01000018">
    <property type="protein sequence ID" value="VAW10320.1"/>
    <property type="molecule type" value="Genomic_DNA"/>
</dbReference>
<keyword evidence="3" id="KW-0804">Transcription</keyword>
<dbReference type="Pfam" id="PF00196">
    <property type="entry name" value="GerE"/>
    <property type="match status" value="1"/>
</dbReference>
<gene>
    <name evidence="6" type="ORF">MNBD_BACTEROID03-1588</name>
</gene>
<dbReference type="GO" id="GO:0006355">
    <property type="term" value="P:regulation of DNA-templated transcription"/>
    <property type="evidence" value="ECO:0007669"/>
    <property type="project" value="InterPro"/>
</dbReference>
<keyword evidence="4" id="KW-0812">Transmembrane</keyword>
<sequence>MIKKIFFLVLLFIGLSSYAQNAISGHINIEDVSKWDQKVYLAKINGKKTEVAATPIKKDGFFSFHKKHISEKNTMYRIYVNRVQKIINDTIVKEQRFVLSNKDSIRFEMGKGLFSTYTNSSPANAEWLRLRKFESKLQRSFSDEAVIDSSTYMAQMTSYAKDSLKILMVKLIGIRQLENKDLLDQDIAKNPSYYLSLLEELKSSDLNRSDYLFLEKKLAFLTNELVEQNYQRSKAINWILGLLVAGLLFFVFHLKRKRNYVQIDLSKQEKNVQGLILAGKSNKEIANELFISLSTVKTHITNIYNKLQVSSRQELLRKTQNS</sequence>
<dbReference type="PROSITE" id="PS50043">
    <property type="entry name" value="HTH_LUXR_2"/>
    <property type="match status" value="1"/>
</dbReference>
<feature type="transmembrane region" description="Helical" evidence="4">
    <location>
        <begin position="235"/>
        <end position="254"/>
    </location>
</feature>
<evidence type="ECO:0000256" key="1">
    <source>
        <dbReference type="ARBA" id="ARBA00023015"/>
    </source>
</evidence>
<name>A0A3B0T0C6_9ZZZZ</name>
<proteinExistence type="predicted"/>
<reference evidence="6" key="1">
    <citation type="submission" date="2018-06" db="EMBL/GenBank/DDBJ databases">
        <authorList>
            <person name="Zhirakovskaya E."/>
        </authorList>
    </citation>
    <scope>NUCLEOTIDE SEQUENCE</scope>
</reference>
<dbReference type="SMART" id="SM00421">
    <property type="entry name" value="HTH_LUXR"/>
    <property type="match status" value="1"/>
</dbReference>
<dbReference type="SUPFAM" id="SSF46894">
    <property type="entry name" value="C-terminal effector domain of the bipartite response regulators"/>
    <property type="match status" value="1"/>
</dbReference>
<dbReference type="InterPro" id="IPR036388">
    <property type="entry name" value="WH-like_DNA-bd_sf"/>
</dbReference>
<keyword evidence="4" id="KW-0472">Membrane</keyword>
<keyword evidence="1" id="KW-0805">Transcription regulation</keyword>
<dbReference type="InterPro" id="IPR016032">
    <property type="entry name" value="Sig_transdc_resp-reg_C-effctor"/>
</dbReference>
<evidence type="ECO:0000256" key="3">
    <source>
        <dbReference type="ARBA" id="ARBA00023163"/>
    </source>
</evidence>
<dbReference type="InterPro" id="IPR000792">
    <property type="entry name" value="Tscrpt_reg_LuxR_C"/>
</dbReference>
<protein>
    <recommendedName>
        <fullName evidence="5">HTH luxR-type domain-containing protein</fullName>
    </recommendedName>
</protein>
<dbReference type="AlphaFoldDB" id="A0A3B0T0C6"/>
<dbReference type="Gene3D" id="1.10.10.10">
    <property type="entry name" value="Winged helix-like DNA-binding domain superfamily/Winged helix DNA-binding domain"/>
    <property type="match status" value="1"/>
</dbReference>
<evidence type="ECO:0000256" key="2">
    <source>
        <dbReference type="ARBA" id="ARBA00023125"/>
    </source>
</evidence>
<accession>A0A3B0T0C6</accession>
<keyword evidence="4" id="KW-1133">Transmembrane helix</keyword>
<evidence type="ECO:0000256" key="4">
    <source>
        <dbReference type="SAM" id="Phobius"/>
    </source>
</evidence>
<evidence type="ECO:0000313" key="6">
    <source>
        <dbReference type="EMBL" id="VAW10320.1"/>
    </source>
</evidence>
<dbReference type="CDD" id="cd06170">
    <property type="entry name" value="LuxR_C_like"/>
    <property type="match status" value="1"/>
</dbReference>
<dbReference type="PRINTS" id="PR00038">
    <property type="entry name" value="HTHLUXR"/>
</dbReference>
<dbReference type="PROSITE" id="PS00622">
    <property type="entry name" value="HTH_LUXR_1"/>
    <property type="match status" value="1"/>
</dbReference>
<dbReference type="GO" id="GO:0003677">
    <property type="term" value="F:DNA binding"/>
    <property type="evidence" value="ECO:0007669"/>
    <property type="project" value="UniProtKB-KW"/>
</dbReference>